<comment type="cofactor">
    <cofactor evidence="1">
        <name>L-ascorbate</name>
        <dbReference type="ChEBI" id="CHEBI:38290"/>
    </cofactor>
</comment>
<accession>A0A0D3IKR8</accession>
<feature type="region of interest" description="Disordered" evidence="6">
    <location>
        <begin position="1"/>
        <end position="21"/>
    </location>
</feature>
<dbReference type="InterPro" id="IPR005123">
    <property type="entry name" value="Oxoglu/Fe-dep_dioxygenase_dom"/>
</dbReference>
<dbReference type="PaxDb" id="2903-EOD11853"/>
<dbReference type="InterPro" id="IPR044862">
    <property type="entry name" value="Pro_4_hyd_alph_FE2OG_OXY"/>
</dbReference>
<dbReference type="GO" id="GO:0031418">
    <property type="term" value="F:L-ascorbic acid binding"/>
    <property type="evidence" value="ECO:0007669"/>
    <property type="project" value="InterPro"/>
</dbReference>
<evidence type="ECO:0000256" key="5">
    <source>
        <dbReference type="ARBA" id="ARBA00023004"/>
    </source>
</evidence>
<dbReference type="KEGG" id="ehx:EMIHUDRAFT_452320"/>
<protein>
    <recommendedName>
        <fullName evidence="7">Fe2OG dioxygenase domain-containing protein</fullName>
    </recommendedName>
</protein>
<dbReference type="Pfam" id="PF13640">
    <property type="entry name" value="2OG-FeII_Oxy_3"/>
    <property type="match status" value="1"/>
</dbReference>
<dbReference type="RefSeq" id="XP_005764282.1">
    <property type="nucleotide sequence ID" value="XM_005764225.1"/>
</dbReference>
<organism evidence="8 9">
    <name type="scientific">Emiliania huxleyi (strain CCMP1516)</name>
    <dbReference type="NCBI Taxonomy" id="280463"/>
    <lineage>
        <taxon>Eukaryota</taxon>
        <taxon>Haptista</taxon>
        <taxon>Haptophyta</taxon>
        <taxon>Prymnesiophyceae</taxon>
        <taxon>Isochrysidales</taxon>
        <taxon>Noelaerhabdaceae</taxon>
        <taxon>Emiliania</taxon>
    </lineage>
</organism>
<dbReference type="InterPro" id="IPR006620">
    <property type="entry name" value="Pro_4_hyd_alph"/>
</dbReference>
<name>A0A0D3IKR8_EMIH1</name>
<sequence length="338" mass="36585">MAKKRKRKPDQPAHRAPAPAAAAVAPPLGGLTFAEVQTATEVISILAARPEIFGSKALRGLRAALHPLVTAQLRRYEPVDYAARVTAALQAGRWHEALRSLDGLRDLCDAPKAGTVQRWVRQAGRVARQEVAGVPGAFLLHGELGRVLGREEAAAILRLAQRMGFRTDHPVSRPAPSPTRGCEWLADASLLGPMFARASPLLPAEVGGGRLEGINPRWRLFEYRRGAIYRPHIDGSWPMGGLDQDGGYVHDLHGAAVRSRLTFLVYLNDGFDGGCTTFFQPAAAPAGAQRELDRFEVTPLAGSALCFPQSATASLLHEGSPVTRGVKYVIRTDVLYRF</sequence>
<evidence type="ECO:0000313" key="9">
    <source>
        <dbReference type="Proteomes" id="UP000013827"/>
    </source>
</evidence>
<evidence type="ECO:0000256" key="4">
    <source>
        <dbReference type="ARBA" id="ARBA00023002"/>
    </source>
</evidence>
<dbReference type="InterPro" id="IPR045054">
    <property type="entry name" value="P4HA-like"/>
</dbReference>
<dbReference type="PROSITE" id="PS51471">
    <property type="entry name" value="FE2OG_OXY"/>
    <property type="match status" value="1"/>
</dbReference>
<dbReference type="GO" id="GO:0005783">
    <property type="term" value="C:endoplasmic reticulum"/>
    <property type="evidence" value="ECO:0007669"/>
    <property type="project" value="TreeGrafter"/>
</dbReference>
<dbReference type="OMA" id="NERIRFN"/>
<dbReference type="eggNOG" id="ENOG502QW74">
    <property type="taxonomic scope" value="Eukaryota"/>
</dbReference>
<keyword evidence="4" id="KW-0560">Oxidoreductase</keyword>
<feature type="domain" description="Fe2OG dioxygenase" evidence="7">
    <location>
        <begin position="213"/>
        <end position="338"/>
    </location>
</feature>
<dbReference type="PANTHER" id="PTHR10869:SF247">
    <property type="entry name" value="FE2OG DIOXYGENASE DOMAIN-CONTAINING PROTEIN"/>
    <property type="match status" value="1"/>
</dbReference>
<dbReference type="Gene3D" id="2.60.120.620">
    <property type="entry name" value="q2cbj1_9rhob like domain"/>
    <property type="match status" value="1"/>
</dbReference>
<evidence type="ECO:0000256" key="3">
    <source>
        <dbReference type="ARBA" id="ARBA00022964"/>
    </source>
</evidence>
<dbReference type="Proteomes" id="UP000013827">
    <property type="component" value="Unassembled WGS sequence"/>
</dbReference>
<evidence type="ECO:0000256" key="1">
    <source>
        <dbReference type="ARBA" id="ARBA00001961"/>
    </source>
</evidence>
<dbReference type="PANTHER" id="PTHR10869">
    <property type="entry name" value="PROLYL 4-HYDROXYLASE ALPHA SUBUNIT"/>
    <property type="match status" value="1"/>
</dbReference>
<evidence type="ECO:0000313" key="8">
    <source>
        <dbReference type="EnsemblProtists" id="EOD11853"/>
    </source>
</evidence>
<dbReference type="HOGENOM" id="CLU_822397_0_0_1"/>
<dbReference type="GeneID" id="17257956"/>
<evidence type="ECO:0000259" key="7">
    <source>
        <dbReference type="PROSITE" id="PS51471"/>
    </source>
</evidence>
<reference evidence="9" key="1">
    <citation type="journal article" date="2013" name="Nature">
        <title>Pan genome of the phytoplankton Emiliania underpins its global distribution.</title>
        <authorList>
            <person name="Read B.A."/>
            <person name="Kegel J."/>
            <person name="Klute M.J."/>
            <person name="Kuo A."/>
            <person name="Lefebvre S.C."/>
            <person name="Maumus F."/>
            <person name="Mayer C."/>
            <person name="Miller J."/>
            <person name="Monier A."/>
            <person name="Salamov A."/>
            <person name="Young J."/>
            <person name="Aguilar M."/>
            <person name="Claverie J.M."/>
            <person name="Frickenhaus S."/>
            <person name="Gonzalez K."/>
            <person name="Herman E.K."/>
            <person name="Lin Y.C."/>
            <person name="Napier J."/>
            <person name="Ogata H."/>
            <person name="Sarno A.F."/>
            <person name="Shmutz J."/>
            <person name="Schroeder D."/>
            <person name="de Vargas C."/>
            <person name="Verret F."/>
            <person name="von Dassow P."/>
            <person name="Valentin K."/>
            <person name="Van de Peer Y."/>
            <person name="Wheeler G."/>
            <person name="Dacks J.B."/>
            <person name="Delwiche C.F."/>
            <person name="Dyhrman S.T."/>
            <person name="Glockner G."/>
            <person name="John U."/>
            <person name="Richards T."/>
            <person name="Worden A.Z."/>
            <person name="Zhang X."/>
            <person name="Grigoriev I.V."/>
            <person name="Allen A.E."/>
            <person name="Bidle K."/>
            <person name="Borodovsky M."/>
            <person name="Bowler C."/>
            <person name="Brownlee C."/>
            <person name="Cock J.M."/>
            <person name="Elias M."/>
            <person name="Gladyshev V.N."/>
            <person name="Groth M."/>
            <person name="Guda C."/>
            <person name="Hadaegh A."/>
            <person name="Iglesias-Rodriguez M.D."/>
            <person name="Jenkins J."/>
            <person name="Jones B.M."/>
            <person name="Lawson T."/>
            <person name="Leese F."/>
            <person name="Lindquist E."/>
            <person name="Lobanov A."/>
            <person name="Lomsadze A."/>
            <person name="Malik S.B."/>
            <person name="Marsh M.E."/>
            <person name="Mackinder L."/>
            <person name="Mock T."/>
            <person name="Mueller-Roeber B."/>
            <person name="Pagarete A."/>
            <person name="Parker M."/>
            <person name="Probert I."/>
            <person name="Quesneville H."/>
            <person name="Raines C."/>
            <person name="Rensing S.A."/>
            <person name="Riano-Pachon D.M."/>
            <person name="Richier S."/>
            <person name="Rokitta S."/>
            <person name="Shiraiwa Y."/>
            <person name="Soanes D.M."/>
            <person name="van der Giezen M."/>
            <person name="Wahlund T.M."/>
            <person name="Williams B."/>
            <person name="Wilson W."/>
            <person name="Wolfe G."/>
            <person name="Wurch L.L."/>
        </authorList>
    </citation>
    <scope>NUCLEOTIDE SEQUENCE</scope>
</reference>
<dbReference type="GO" id="GO:0004656">
    <property type="term" value="F:procollagen-proline 4-dioxygenase activity"/>
    <property type="evidence" value="ECO:0007669"/>
    <property type="project" value="TreeGrafter"/>
</dbReference>
<keyword evidence="9" id="KW-1185">Reference proteome</keyword>
<proteinExistence type="predicted"/>
<keyword evidence="2" id="KW-0479">Metal-binding</keyword>
<evidence type="ECO:0000256" key="6">
    <source>
        <dbReference type="SAM" id="MobiDB-lite"/>
    </source>
</evidence>
<dbReference type="GO" id="GO:0005506">
    <property type="term" value="F:iron ion binding"/>
    <property type="evidence" value="ECO:0007669"/>
    <property type="project" value="InterPro"/>
</dbReference>
<dbReference type="EnsemblProtists" id="EOD11853">
    <property type="protein sequence ID" value="EOD11853"/>
    <property type="gene ID" value="EMIHUDRAFT_452320"/>
</dbReference>
<reference evidence="8" key="2">
    <citation type="submission" date="2024-10" db="UniProtKB">
        <authorList>
            <consortium name="EnsemblProtists"/>
        </authorList>
    </citation>
    <scope>IDENTIFICATION</scope>
</reference>
<evidence type="ECO:0000256" key="2">
    <source>
        <dbReference type="ARBA" id="ARBA00022723"/>
    </source>
</evidence>
<keyword evidence="5" id="KW-0408">Iron</keyword>
<dbReference type="AlphaFoldDB" id="A0A0D3IKR8"/>
<dbReference type="SMART" id="SM00702">
    <property type="entry name" value="P4Hc"/>
    <property type="match status" value="1"/>
</dbReference>
<keyword evidence="3" id="KW-0223">Dioxygenase</keyword>